<evidence type="ECO:0000256" key="5">
    <source>
        <dbReference type="ARBA" id="ARBA00022553"/>
    </source>
</evidence>
<keyword evidence="11 12" id="KW-0472">Membrane</keyword>
<evidence type="ECO:0000256" key="4">
    <source>
        <dbReference type="ARBA" id="ARBA00022475"/>
    </source>
</evidence>
<dbReference type="PROSITE" id="PS50109">
    <property type="entry name" value="HIS_KIN"/>
    <property type="match status" value="1"/>
</dbReference>
<dbReference type="Gene3D" id="6.10.340.10">
    <property type="match status" value="1"/>
</dbReference>
<dbReference type="SUPFAM" id="SSF55874">
    <property type="entry name" value="ATPase domain of HSP90 chaperone/DNA topoisomerase II/histidine kinase"/>
    <property type="match status" value="1"/>
</dbReference>
<dbReference type="CDD" id="cd06225">
    <property type="entry name" value="HAMP"/>
    <property type="match status" value="1"/>
</dbReference>
<dbReference type="EC" id="2.7.13.3" evidence="3"/>
<dbReference type="PANTHER" id="PTHR45453">
    <property type="entry name" value="PHOSPHATE REGULON SENSOR PROTEIN PHOR"/>
    <property type="match status" value="1"/>
</dbReference>
<dbReference type="GO" id="GO:0016036">
    <property type="term" value="P:cellular response to phosphate starvation"/>
    <property type="evidence" value="ECO:0007669"/>
    <property type="project" value="TreeGrafter"/>
</dbReference>
<dbReference type="Gene3D" id="1.10.287.130">
    <property type="match status" value="1"/>
</dbReference>
<keyword evidence="5" id="KW-0597">Phosphoprotein</keyword>
<dbReference type="PRINTS" id="PR00344">
    <property type="entry name" value="BCTRLSENSOR"/>
</dbReference>
<organism evidence="16 17">
    <name type="scientific">Candidatus Desulfobia pelagia</name>
    <dbReference type="NCBI Taxonomy" id="2841692"/>
    <lineage>
        <taxon>Bacteria</taxon>
        <taxon>Pseudomonadati</taxon>
        <taxon>Thermodesulfobacteriota</taxon>
        <taxon>Desulfobulbia</taxon>
        <taxon>Desulfobulbales</taxon>
        <taxon>Desulfobulbaceae</taxon>
        <taxon>Candidatus Desulfobia</taxon>
    </lineage>
</organism>
<dbReference type="SMART" id="SM00388">
    <property type="entry name" value="HisKA"/>
    <property type="match status" value="1"/>
</dbReference>
<evidence type="ECO:0000256" key="6">
    <source>
        <dbReference type="ARBA" id="ARBA00022679"/>
    </source>
</evidence>
<dbReference type="Pfam" id="PF00672">
    <property type="entry name" value="HAMP"/>
    <property type="match status" value="1"/>
</dbReference>
<comment type="catalytic activity">
    <reaction evidence="1">
        <text>ATP + protein L-histidine = ADP + protein N-phospho-L-histidine.</text>
        <dbReference type="EC" id="2.7.13.3"/>
    </reaction>
</comment>
<dbReference type="SUPFAM" id="SSF47384">
    <property type="entry name" value="Homodimeric domain of signal transducing histidine kinase"/>
    <property type="match status" value="1"/>
</dbReference>
<name>A0A8J6NFT1_9BACT</name>
<comment type="subcellular location">
    <subcellularLocation>
        <location evidence="2">Cell membrane</location>
    </subcellularLocation>
</comment>
<evidence type="ECO:0000256" key="8">
    <source>
        <dbReference type="ARBA" id="ARBA00022777"/>
    </source>
</evidence>
<feature type="domain" description="HAMP" evidence="15">
    <location>
        <begin position="200"/>
        <end position="254"/>
    </location>
</feature>
<keyword evidence="6" id="KW-0808">Transferase</keyword>
<dbReference type="InterPro" id="IPR050351">
    <property type="entry name" value="BphY/WalK/GraS-like"/>
</dbReference>
<dbReference type="GO" id="GO:0006355">
    <property type="term" value="P:regulation of DNA-templated transcription"/>
    <property type="evidence" value="ECO:0007669"/>
    <property type="project" value="InterPro"/>
</dbReference>
<dbReference type="EMBL" id="JACNJZ010000169">
    <property type="protein sequence ID" value="MBC8318520.1"/>
    <property type="molecule type" value="Genomic_DNA"/>
</dbReference>
<evidence type="ECO:0000256" key="7">
    <source>
        <dbReference type="ARBA" id="ARBA00022741"/>
    </source>
</evidence>
<keyword evidence="4" id="KW-1003">Cell membrane</keyword>
<keyword evidence="8" id="KW-0418">Kinase</keyword>
<dbReference type="GO" id="GO:0004721">
    <property type="term" value="F:phosphoprotein phosphatase activity"/>
    <property type="evidence" value="ECO:0007669"/>
    <property type="project" value="TreeGrafter"/>
</dbReference>
<dbReference type="InterPro" id="IPR005467">
    <property type="entry name" value="His_kinase_dom"/>
</dbReference>
<keyword evidence="7" id="KW-0547">Nucleotide-binding</keyword>
<evidence type="ECO:0000259" key="14">
    <source>
        <dbReference type="PROSITE" id="PS50112"/>
    </source>
</evidence>
<dbReference type="FunFam" id="3.30.565.10:FF:000006">
    <property type="entry name" value="Sensor histidine kinase WalK"/>
    <property type="match status" value="1"/>
</dbReference>
<keyword evidence="12" id="KW-1133">Transmembrane helix</keyword>
<evidence type="ECO:0000256" key="1">
    <source>
        <dbReference type="ARBA" id="ARBA00000085"/>
    </source>
</evidence>
<dbReference type="InterPro" id="IPR035965">
    <property type="entry name" value="PAS-like_dom_sf"/>
</dbReference>
<evidence type="ECO:0000256" key="12">
    <source>
        <dbReference type="SAM" id="Phobius"/>
    </source>
</evidence>
<dbReference type="SUPFAM" id="SSF158472">
    <property type="entry name" value="HAMP domain-like"/>
    <property type="match status" value="1"/>
</dbReference>
<evidence type="ECO:0000256" key="2">
    <source>
        <dbReference type="ARBA" id="ARBA00004236"/>
    </source>
</evidence>
<dbReference type="PROSITE" id="PS50112">
    <property type="entry name" value="PAS"/>
    <property type="match status" value="1"/>
</dbReference>
<dbReference type="InterPro" id="IPR036097">
    <property type="entry name" value="HisK_dim/P_sf"/>
</dbReference>
<dbReference type="FunFam" id="1.10.287.130:FF:000008">
    <property type="entry name" value="Two-component sensor histidine kinase"/>
    <property type="match status" value="1"/>
</dbReference>
<dbReference type="Gene3D" id="3.30.565.10">
    <property type="entry name" value="Histidine kinase-like ATPase, C-terminal domain"/>
    <property type="match status" value="1"/>
</dbReference>
<dbReference type="GO" id="GO:0000155">
    <property type="term" value="F:phosphorelay sensor kinase activity"/>
    <property type="evidence" value="ECO:0007669"/>
    <property type="project" value="InterPro"/>
</dbReference>
<dbReference type="CDD" id="cd00082">
    <property type="entry name" value="HisKA"/>
    <property type="match status" value="1"/>
</dbReference>
<dbReference type="Pfam" id="PF02518">
    <property type="entry name" value="HATPase_c"/>
    <property type="match status" value="1"/>
</dbReference>
<dbReference type="GO" id="GO:0005886">
    <property type="term" value="C:plasma membrane"/>
    <property type="evidence" value="ECO:0007669"/>
    <property type="project" value="UniProtKB-SubCell"/>
</dbReference>
<feature type="domain" description="PAS" evidence="14">
    <location>
        <begin position="259"/>
        <end position="314"/>
    </location>
</feature>
<accession>A0A8J6NFT1</accession>
<evidence type="ECO:0000256" key="11">
    <source>
        <dbReference type="ARBA" id="ARBA00023136"/>
    </source>
</evidence>
<comment type="caution">
    <text evidence="16">The sequence shown here is derived from an EMBL/GenBank/DDBJ whole genome shotgun (WGS) entry which is preliminary data.</text>
</comment>
<dbReference type="InterPro" id="IPR000014">
    <property type="entry name" value="PAS"/>
</dbReference>
<feature type="domain" description="Histidine kinase" evidence="13">
    <location>
        <begin position="384"/>
        <end position="607"/>
    </location>
</feature>
<dbReference type="InterPro" id="IPR036890">
    <property type="entry name" value="HATPase_C_sf"/>
</dbReference>
<evidence type="ECO:0000256" key="10">
    <source>
        <dbReference type="ARBA" id="ARBA00023012"/>
    </source>
</evidence>
<sequence length="609" mass="67197">MQSKKLVWHIFPVNLFITLGAMFLVTWYGSVTLHSFYNTQMAESLEDRAWLIEDQVIHFMSSGQYKELEEFCRKSGRKSFTRITVILPSGVVIADSNEDAHGMENHGDRPEIKTAFKGETGSSVRFSATLAKNMLYVAVPLYAETGISNRDKGNAPLAVLRVSLPVSAIDHILYGVQLKIAFGAILVAIVAAIGTMVVARRISRPLELIKEGAERFAKGDFEKPLALSEDMALEVQTLSDSMNHMARQLEERINTIVQQRNEQNTVLSSMLESVIVVDTKGKVVGINKAASKLLNIRIQDAAGKSIQEVIRNIHLQRLVGKILASDKAVMEEIVLAKEGRDLFLQTNGVKLFNSGGKSFGALMVLNDVTRLRRLETVRRDFVANVSHELKTPITSIKGYAETILDSGLADAEQAKKFLEIIVRQSNQLHAIVNDLLSLARIEQETDKEDIVVTRGKVGDVLQAAVQVCSVKAQEKDIAIHMDCVDDLQCVMDSSLMEQAVSNLVINAIKYSDPGGRVEIRGYETEQDGEEMIAVSVRDYGVGIGKEHLPRLFERFYRSDKARSRKLGGTGLGLAIVKHIAQAHNGKVSVESELGKGSVFTILLPINKGD</sequence>
<proteinExistence type="predicted"/>
<dbReference type="GO" id="GO:0005524">
    <property type="term" value="F:ATP binding"/>
    <property type="evidence" value="ECO:0007669"/>
    <property type="project" value="UniProtKB-KW"/>
</dbReference>
<dbReference type="AlphaFoldDB" id="A0A8J6NFT1"/>
<dbReference type="InterPro" id="IPR003661">
    <property type="entry name" value="HisK_dim/P_dom"/>
</dbReference>
<dbReference type="SMART" id="SM00091">
    <property type="entry name" value="PAS"/>
    <property type="match status" value="1"/>
</dbReference>
<evidence type="ECO:0000256" key="9">
    <source>
        <dbReference type="ARBA" id="ARBA00022840"/>
    </source>
</evidence>
<evidence type="ECO:0000259" key="15">
    <source>
        <dbReference type="PROSITE" id="PS50885"/>
    </source>
</evidence>
<dbReference type="PANTHER" id="PTHR45453:SF1">
    <property type="entry name" value="PHOSPHATE REGULON SENSOR PROTEIN PHOR"/>
    <property type="match status" value="1"/>
</dbReference>
<dbReference type="InterPro" id="IPR003660">
    <property type="entry name" value="HAMP_dom"/>
</dbReference>
<keyword evidence="12" id="KW-0812">Transmembrane</keyword>
<feature type="transmembrane region" description="Helical" evidence="12">
    <location>
        <begin position="180"/>
        <end position="199"/>
    </location>
</feature>
<feature type="transmembrane region" description="Helical" evidence="12">
    <location>
        <begin position="6"/>
        <end position="28"/>
    </location>
</feature>
<reference evidence="16 17" key="1">
    <citation type="submission" date="2020-08" db="EMBL/GenBank/DDBJ databases">
        <title>Bridging the membrane lipid divide: bacteria of the FCB group superphylum have the potential to synthesize archaeal ether lipids.</title>
        <authorList>
            <person name="Villanueva L."/>
            <person name="Von Meijenfeldt F.A.B."/>
            <person name="Westbye A.B."/>
            <person name="Yadav S."/>
            <person name="Hopmans E.C."/>
            <person name="Dutilh B.E."/>
            <person name="Sinninghe Damste J.S."/>
        </authorList>
    </citation>
    <scope>NUCLEOTIDE SEQUENCE [LARGE SCALE GENOMIC DNA]</scope>
    <source>
        <strain evidence="16">NIOZ-UU47</strain>
    </source>
</reference>
<dbReference type="InterPro" id="IPR003594">
    <property type="entry name" value="HATPase_dom"/>
</dbReference>
<dbReference type="Gene3D" id="3.30.450.20">
    <property type="entry name" value="PAS domain"/>
    <property type="match status" value="2"/>
</dbReference>
<dbReference type="CDD" id="cd00130">
    <property type="entry name" value="PAS"/>
    <property type="match status" value="1"/>
</dbReference>
<dbReference type="InterPro" id="IPR013767">
    <property type="entry name" value="PAS_fold"/>
</dbReference>
<keyword evidence="9" id="KW-0067">ATP-binding</keyword>
<dbReference type="PROSITE" id="PS50885">
    <property type="entry name" value="HAMP"/>
    <property type="match status" value="1"/>
</dbReference>
<evidence type="ECO:0000313" key="16">
    <source>
        <dbReference type="EMBL" id="MBC8318520.1"/>
    </source>
</evidence>
<keyword evidence="10" id="KW-0902">Two-component regulatory system</keyword>
<dbReference type="CDD" id="cd00075">
    <property type="entry name" value="HATPase"/>
    <property type="match status" value="1"/>
</dbReference>
<dbReference type="NCBIfam" id="TIGR00229">
    <property type="entry name" value="sensory_box"/>
    <property type="match status" value="1"/>
</dbReference>
<evidence type="ECO:0000256" key="3">
    <source>
        <dbReference type="ARBA" id="ARBA00012438"/>
    </source>
</evidence>
<dbReference type="SMART" id="SM00387">
    <property type="entry name" value="HATPase_c"/>
    <property type="match status" value="1"/>
</dbReference>
<gene>
    <name evidence="16" type="ORF">H8E41_11485</name>
</gene>
<evidence type="ECO:0000259" key="13">
    <source>
        <dbReference type="PROSITE" id="PS50109"/>
    </source>
</evidence>
<dbReference type="Pfam" id="PF00989">
    <property type="entry name" value="PAS"/>
    <property type="match status" value="1"/>
</dbReference>
<protein>
    <recommendedName>
        <fullName evidence="3">histidine kinase</fullName>
        <ecNumber evidence="3">2.7.13.3</ecNumber>
    </recommendedName>
</protein>
<dbReference type="Pfam" id="PF00512">
    <property type="entry name" value="HisKA"/>
    <property type="match status" value="1"/>
</dbReference>
<dbReference type="SUPFAM" id="SSF55785">
    <property type="entry name" value="PYP-like sensor domain (PAS domain)"/>
    <property type="match status" value="1"/>
</dbReference>
<dbReference type="Proteomes" id="UP000614424">
    <property type="component" value="Unassembled WGS sequence"/>
</dbReference>
<dbReference type="SMART" id="SM00304">
    <property type="entry name" value="HAMP"/>
    <property type="match status" value="1"/>
</dbReference>
<dbReference type="InterPro" id="IPR004358">
    <property type="entry name" value="Sig_transdc_His_kin-like_C"/>
</dbReference>
<evidence type="ECO:0000313" key="17">
    <source>
        <dbReference type="Proteomes" id="UP000614424"/>
    </source>
</evidence>